<feature type="domain" description="Lipase" evidence="6">
    <location>
        <begin position="369"/>
        <end position="602"/>
    </location>
</feature>
<dbReference type="CDD" id="cd00707">
    <property type="entry name" value="Pancreat_lipase_like"/>
    <property type="match status" value="2"/>
</dbReference>
<dbReference type="AlphaFoldDB" id="A0A6G0U8U3"/>
<organism evidence="7 8">
    <name type="scientific">Aphis glycines</name>
    <name type="common">Soybean aphid</name>
    <dbReference type="NCBI Taxonomy" id="307491"/>
    <lineage>
        <taxon>Eukaryota</taxon>
        <taxon>Metazoa</taxon>
        <taxon>Ecdysozoa</taxon>
        <taxon>Arthropoda</taxon>
        <taxon>Hexapoda</taxon>
        <taxon>Insecta</taxon>
        <taxon>Pterygota</taxon>
        <taxon>Neoptera</taxon>
        <taxon>Paraneoptera</taxon>
        <taxon>Hemiptera</taxon>
        <taxon>Sternorrhyncha</taxon>
        <taxon>Aphidomorpha</taxon>
        <taxon>Aphidoidea</taxon>
        <taxon>Aphididae</taxon>
        <taxon>Aphidini</taxon>
        <taxon>Aphis</taxon>
        <taxon>Aphis</taxon>
    </lineage>
</organism>
<evidence type="ECO:0000256" key="1">
    <source>
        <dbReference type="ARBA" id="ARBA00004613"/>
    </source>
</evidence>
<dbReference type="PRINTS" id="PR00821">
    <property type="entry name" value="TAGLIPASE"/>
</dbReference>
<evidence type="ECO:0000313" key="8">
    <source>
        <dbReference type="Proteomes" id="UP000475862"/>
    </source>
</evidence>
<dbReference type="InterPro" id="IPR029058">
    <property type="entry name" value="AB_hydrolase_fold"/>
</dbReference>
<protein>
    <recommendedName>
        <fullName evidence="6">Lipase domain-containing protein</fullName>
    </recommendedName>
</protein>
<dbReference type="SUPFAM" id="SSF53474">
    <property type="entry name" value="alpha/beta-Hydrolases"/>
    <property type="match status" value="2"/>
</dbReference>
<dbReference type="GO" id="GO:0016042">
    <property type="term" value="P:lipid catabolic process"/>
    <property type="evidence" value="ECO:0007669"/>
    <property type="project" value="TreeGrafter"/>
</dbReference>
<feature type="domain" description="Lipase" evidence="6">
    <location>
        <begin position="61"/>
        <end position="309"/>
    </location>
</feature>
<comment type="caution">
    <text evidence="7">The sequence shown here is derived from an EMBL/GenBank/DDBJ whole genome shotgun (WGS) entry which is preliminary data.</text>
</comment>
<dbReference type="EMBL" id="VYZN01000001">
    <property type="protein sequence ID" value="KAE9545555.1"/>
    <property type="molecule type" value="Genomic_DNA"/>
</dbReference>
<keyword evidence="5" id="KW-0732">Signal</keyword>
<evidence type="ECO:0000259" key="6">
    <source>
        <dbReference type="Pfam" id="PF00151"/>
    </source>
</evidence>
<comment type="similarity">
    <text evidence="2 4">Belongs to the AB hydrolase superfamily. Lipase family.</text>
</comment>
<dbReference type="OrthoDB" id="199913at2759"/>
<reference evidence="7 8" key="1">
    <citation type="submission" date="2019-08" db="EMBL/GenBank/DDBJ databases">
        <title>The genome of the soybean aphid Biotype 1, its phylome, world population structure and adaptation to the North American continent.</title>
        <authorList>
            <person name="Giordano R."/>
            <person name="Donthu R.K."/>
            <person name="Hernandez A.G."/>
            <person name="Wright C.L."/>
            <person name="Zimin A.V."/>
        </authorList>
    </citation>
    <scope>NUCLEOTIDE SEQUENCE [LARGE SCALE GENOMIC DNA]</scope>
    <source>
        <tissue evidence="7">Whole aphids</tissue>
    </source>
</reference>
<feature type="chain" id="PRO_5026105381" description="Lipase domain-containing protein" evidence="5">
    <location>
        <begin position="28"/>
        <end position="650"/>
    </location>
</feature>
<evidence type="ECO:0000256" key="2">
    <source>
        <dbReference type="ARBA" id="ARBA00010701"/>
    </source>
</evidence>
<accession>A0A6G0U8U3</accession>
<proteinExistence type="inferred from homology"/>
<dbReference type="GO" id="GO:0005615">
    <property type="term" value="C:extracellular space"/>
    <property type="evidence" value="ECO:0007669"/>
    <property type="project" value="TreeGrafter"/>
</dbReference>
<evidence type="ECO:0000313" key="7">
    <source>
        <dbReference type="EMBL" id="KAE9545555.1"/>
    </source>
</evidence>
<dbReference type="PANTHER" id="PTHR11610:SF173">
    <property type="entry name" value="LIPASE DOMAIN-CONTAINING PROTEIN-RELATED"/>
    <property type="match status" value="1"/>
</dbReference>
<evidence type="ECO:0000256" key="3">
    <source>
        <dbReference type="ARBA" id="ARBA00022525"/>
    </source>
</evidence>
<gene>
    <name evidence="7" type="ORF">AGLY_001098</name>
</gene>
<dbReference type="InterPro" id="IPR033906">
    <property type="entry name" value="Lipase_N"/>
</dbReference>
<dbReference type="InterPro" id="IPR013818">
    <property type="entry name" value="Lipase"/>
</dbReference>
<feature type="signal peptide" evidence="5">
    <location>
        <begin position="1"/>
        <end position="27"/>
    </location>
</feature>
<dbReference type="InterPro" id="IPR000734">
    <property type="entry name" value="TAG_lipase"/>
</dbReference>
<dbReference type="PANTHER" id="PTHR11610">
    <property type="entry name" value="LIPASE"/>
    <property type="match status" value="1"/>
</dbReference>
<comment type="subcellular location">
    <subcellularLocation>
        <location evidence="1">Secreted</location>
    </subcellularLocation>
</comment>
<evidence type="ECO:0000256" key="5">
    <source>
        <dbReference type="SAM" id="SignalP"/>
    </source>
</evidence>
<keyword evidence="3" id="KW-0964">Secreted</keyword>
<dbReference type="GO" id="GO:0016298">
    <property type="term" value="F:lipase activity"/>
    <property type="evidence" value="ECO:0007669"/>
    <property type="project" value="InterPro"/>
</dbReference>
<dbReference type="GO" id="GO:0017171">
    <property type="term" value="F:serine hydrolase activity"/>
    <property type="evidence" value="ECO:0007669"/>
    <property type="project" value="TreeGrafter"/>
</dbReference>
<dbReference type="Pfam" id="PF00151">
    <property type="entry name" value="Lipase"/>
    <property type="match status" value="2"/>
</dbReference>
<name>A0A6G0U8U3_APHGL</name>
<dbReference type="Proteomes" id="UP000475862">
    <property type="component" value="Unassembled WGS sequence"/>
</dbReference>
<dbReference type="Gene3D" id="3.40.50.1820">
    <property type="entry name" value="alpha/beta hydrolase"/>
    <property type="match status" value="2"/>
</dbReference>
<sequence>MSERILSSFGLVQFFLLCLQLSHFVSSTQVNSFDDLFHGEITGNNESDQYSMTDSFLVEVNKSVTFWLYTKEHSESSLRLVPDDPESLSSSGFNGSNPTKILIHGWLGDSENDQSICLTLKAEYLPLYDYNVVCVDWSKFAVDIPYFTARIRCKEIGNYVGEMIMTMTENTSQSNDDIHIIGFSMGAHIAGYAGLDPARPMFSSKRPAHRLDQTDAQFVDVVHTTSLVLGQYKPIGNIDFYPNGGNTKQPGCRYDYVYGEICSHYKAYEFYARSIRSRDEFKSIKCDKWKDYEQSKCEDSENYTYMGEYSFWQLLFVGCVSCSGVDHTAKPLCRNVAYESNGLDVGQENDYDNDFHYEDYETYQTSKHVFYWLYTRDDTDGQILNRSEPHMIESTTYNEDNPIKVIIHAFFKMGDYNVICVDWKQYSTDISYSVAKARAKHIAKDIANVLTRITYNLTINFHSLHIIGHSMGAHIAGFVGQDLPDVPRITGLDPAKPKYDKCDPEDRLDETDAIFVDIIHTNAGQNGFDRSIGHMDFYPNGGKKQPNCEKGDKKSGSCSHVSSYHYYAHSIWAKGDYIAYRCSSWEDYEANMCDKANSTYMGEWVDMKGFVVYLYFVPIFNTGIRRLFFKNGSSRLVDHMALNKSISENL</sequence>
<evidence type="ECO:0000256" key="4">
    <source>
        <dbReference type="RuleBase" id="RU004262"/>
    </source>
</evidence>
<keyword evidence="8" id="KW-1185">Reference proteome</keyword>